<protein>
    <submittedName>
        <fullName evidence="2">Alpha/beta hydrolase</fullName>
    </submittedName>
</protein>
<dbReference type="RefSeq" id="WP_119480791.1">
    <property type="nucleotide sequence ID" value="NZ_QXTG01000001.1"/>
</dbReference>
<reference evidence="3" key="1">
    <citation type="submission" date="2018-09" db="EMBL/GenBank/DDBJ databases">
        <authorList>
            <person name="Kim I."/>
        </authorList>
    </citation>
    <scope>NUCLEOTIDE SEQUENCE [LARGE SCALE GENOMIC DNA]</scope>
    <source>
        <strain evidence="3">DD4a</strain>
    </source>
</reference>
<dbReference type="Gene3D" id="3.40.50.1820">
    <property type="entry name" value="alpha/beta hydrolase"/>
    <property type="match status" value="1"/>
</dbReference>
<dbReference type="Pfam" id="PF12697">
    <property type="entry name" value="Abhydrolase_6"/>
    <property type="match status" value="1"/>
</dbReference>
<dbReference type="PRINTS" id="PR00111">
    <property type="entry name" value="ABHYDROLASE"/>
</dbReference>
<evidence type="ECO:0000313" key="3">
    <source>
        <dbReference type="Proteomes" id="UP000265742"/>
    </source>
</evidence>
<gene>
    <name evidence="2" type="ORF">D1781_03090</name>
</gene>
<dbReference type="InterPro" id="IPR000073">
    <property type="entry name" value="AB_hydrolase_1"/>
</dbReference>
<accession>A0A3A1U257</accession>
<name>A0A3A1U257_9MICO</name>
<dbReference type="Proteomes" id="UP000265742">
    <property type="component" value="Unassembled WGS sequence"/>
</dbReference>
<keyword evidence="3" id="KW-1185">Reference proteome</keyword>
<dbReference type="AlphaFoldDB" id="A0A3A1U257"/>
<sequence length="293" mass="30839">MTDLDETTSLAADAAELGVDGPLPRVERVGVEVDGRLVSALRWGARPGVTLLHGAGLNAHTWDATLLALGEEALAVDLPGHGDSAWRDDFDYRPVTNAHAVAGLLDALGTGPQVVVGQSLGGLTAVALAAERPDLVRALVVVDASPGLRVGDARQVTEFLAGDQVFDSREQIVDNAIAAGIGSDRARITRGVAHNTRVRDDGKVVWKHHLAYPPKDVPGLPDITTPWSALTGTDVPVLLVRAAHGYLPDDVVAEFRERVPRATVVELETGHNVQEQDPAGLAAAIRALAAPER</sequence>
<proteinExistence type="predicted"/>
<comment type="caution">
    <text evidence="2">The sequence shown here is derived from an EMBL/GenBank/DDBJ whole genome shotgun (WGS) entry which is preliminary data.</text>
</comment>
<evidence type="ECO:0000259" key="1">
    <source>
        <dbReference type="Pfam" id="PF12697"/>
    </source>
</evidence>
<dbReference type="SUPFAM" id="SSF53474">
    <property type="entry name" value="alpha/beta-Hydrolases"/>
    <property type="match status" value="1"/>
</dbReference>
<keyword evidence="2" id="KW-0378">Hydrolase</keyword>
<organism evidence="2 3">
    <name type="scientific">Amnibacterium setariae</name>
    <dbReference type="NCBI Taxonomy" id="2306585"/>
    <lineage>
        <taxon>Bacteria</taxon>
        <taxon>Bacillati</taxon>
        <taxon>Actinomycetota</taxon>
        <taxon>Actinomycetes</taxon>
        <taxon>Micrococcales</taxon>
        <taxon>Microbacteriaceae</taxon>
        <taxon>Amnibacterium</taxon>
    </lineage>
</organism>
<dbReference type="GO" id="GO:0016787">
    <property type="term" value="F:hydrolase activity"/>
    <property type="evidence" value="ECO:0007669"/>
    <property type="project" value="UniProtKB-KW"/>
</dbReference>
<dbReference type="PANTHER" id="PTHR43194">
    <property type="entry name" value="HYDROLASE ALPHA/BETA FOLD FAMILY"/>
    <property type="match status" value="1"/>
</dbReference>
<dbReference type="PANTHER" id="PTHR43194:SF2">
    <property type="entry name" value="PEROXISOMAL MEMBRANE PROTEIN LPX1"/>
    <property type="match status" value="1"/>
</dbReference>
<dbReference type="OrthoDB" id="63519at2"/>
<dbReference type="InterPro" id="IPR050228">
    <property type="entry name" value="Carboxylesterase_BioH"/>
</dbReference>
<evidence type="ECO:0000313" key="2">
    <source>
        <dbReference type="EMBL" id="RIX30430.1"/>
    </source>
</evidence>
<dbReference type="InterPro" id="IPR029058">
    <property type="entry name" value="AB_hydrolase_fold"/>
</dbReference>
<feature type="domain" description="AB hydrolase-1" evidence="1">
    <location>
        <begin position="51"/>
        <end position="284"/>
    </location>
</feature>
<dbReference type="EMBL" id="QXTG01000001">
    <property type="protein sequence ID" value="RIX30430.1"/>
    <property type="molecule type" value="Genomic_DNA"/>
</dbReference>